<feature type="signal peptide" evidence="1">
    <location>
        <begin position="1"/>
        <end position="22"/>
    </location>
</feature>
<protein>
    <submittedName>
        <fullName evidence="3">DUF4124 domain-containing protein</fullName>
    </submittedName>
</protein>
<comment type="caution">
    <text evidence="3">The sequence shown here is derived from an EMBL/GenBank/DDBJ whole genome shotgun (WGS) entry which is preliminary data.</text>
</comment>
<dbReference type="Proteomes" id="UP001569414">
    <property type="component" value="Unassembled WGS sequence"/>
</dbReference>
<name>A0ABV4NLF4_9GAMM</name>
<accession>A0ABV4NLF4</accession>
<evidence type="ECO:0000259" key="2">
    <source>
        <dbReference type="Pfam" id="PF13511"/>
    </source>
</evidence>
<evidence type="ECO:0000313" key="3">
    <source>
        <dbReference type="EMBL" id="MFA0790266.1"/>
    </source>
</evidence>
<dbReference type="InterPro" id="IPR025392">
    <property type="entry name" value="DUF4124"/>
</dbReference>
<keyword evidence="1" id="KW-0732">Signal</keyword>
<evidence type="ECO:0000313" key="4">
    <source>
        <dbReference type="Proteomes" id="UP001569414"/>
    </source>
</evidence>
<feature type="chain" id="PRO_5046122486" evidence="1">
    <location>
        <begin position="23"/>
        <end position="310"/>
    </location>
</feature>
<keyword evidence="4" id="KW-1185">Reference proteome</keyword>
<sequence>MTTYLSAIAALFLSLTSFTAIANIYKWTDKNGQVHFSDQKIDSVQQEVIKPKSHTSYWSRHDISVEAVDTNLSKQELNKIVEDVNLVYEFYDRVLFFDFYKTVPVKVLVLKDKKAYYEHLRERMGKEPSSSYGVYFPQDNQIIVYMQKERARTFRTIKHEVSHAITDTVTPYSPSWLNEGLAEQMETLSRSGEQLRITRHMENYRWINPPEYREQLMDIATFLSLPSKNWRHQLRSGKARLQPQTGQFLYFLLSAPTGKSFVIRLIHKFERGDRTLSYYHVDKDYIGGIKSLEINWRNWLSGETEKHINF</sequence>
<organism evidence="3 4">
    <name type="scientific">Microbulbifer echini</name>
    <dbReference type="NCBI Taxonomy" id="1529067"/>
    <lineage>
        <taxon>Bacteria</taxon>
        <taxon>Pseudomonadati</taxon>
        <taxon>Pseudomonadota</taxon>
        <taxon>Gammaproteobacteria</taxon>
        <taxon>Cellvibrionales</taxon>
        <taxon>Microbulbiferaceae</taxon>
        <taxon>Microbulbifer</taxon>
    </lineage>
</organism>
<dbReference type="RefSeq" id="WP_371843074.1">
    <property type="nucleotide sequence ID" value="NZ_JBGMEL010000005.1"/>
</dbReference>
<dbReference type="Pfam" id="PF13511">
    <property type="entry name" value="DUF4124"/>
    <property type="match status" value="1"/>
</dbReference>
<evidence type="ECO:0000256" key="1">
    <source>
        <dbReference type="SAM" id="SignalP"/>
    </source>
</evidence>
<reference evidence="3 4" key="1">
    <citation type="submission" date="2024-08" db="EMBL/GenBank/DDBJ databases">
        <authorList>
            <person name="Ishaq N."/>
        </authorList>
    </citation>
    <scope>NUCLEOTIDE SEQUENCE [LARGE SCALE GENOMIC DNA]</scope>
    <source>
        <strain evidence="3 4">JCM 30400</strain>
    </source>
</reference>
<dbReference type="EMBL" id="JBGMEL010000005">
    <property type="protein sequence ID" value="MFA0790266.1"/>
    <property type="molecule type" value="Genomic_DNA"/>
</dbReference>
<gene>
    <name evidence="3" type="ORF">ACCI51_06890</name>
</gene>
<proteinExistence type="predicted"/>
<feature type="domain" description="DUF4124" evidence="2">
    <location>
        <begin position="12"/>
        <end position="51"/>
    </location>
</feature>